<dbReference type="Gene3D" id="3.90.79.10">
    <property type="entry name" value="Nucleoside Triphosphate Pyrophosphohydrolase"/>
    <property type="match status" value="1"/>
</dbReference>
<dbReference type="EMBL" id="VFOK01000001">
    <property type="protein sequence ID" value="TQL32398.1"/>
    <property type="molecule type" value="Genomic_DNA"/>
</dbReference>
<feature type="domain" description="Nudix hydrolase" evidence="2">
    <location>
        <begin position="57"/>
        <end position="190"/>
    </location>
</feature>
<dbReference type="Proteomes" id="UP000318336">
    <property type="component" value="Unassembled WGS sequence"/>
</dbReference>
<keyword evidence="4" id="KW-1185">Reference proteome</keyword>
<comment type="similarity">
    <text evidence="1">Belongs to the Nudix hydrolase family.</text>
</comment>
<gene>
    <name evidence="3" type="ORF">FB554_0522</name>
</gene>
<dbReference type="AlphaFoldDB" id="A0A542X986"/>
<dbReference type="InterPro" id="IPR015797">
    <property type="entry name" value="NUDIX_hydrolase-like_dom_sf"/>
</dbReference>
<dbReference type="Pfam" id="PF00293">
    <property type="entry name" value="NUDIX"/>
    <property type="match status" value="1"/>
</dbReference>
<dbReference type="CDD" id="cd03674">
    <property type="entry name" value="NUDIX_Hydrolase"/>
    <property type="match status" value="1"/>
</dbReference>
<dbReference type="PROSITE" id="PS51462">
    <property type="entry name" value="NUDIX"/>
    <property type="match status" value="1"/>
</dbReference>
<evidence type="ECO:0000313" key="4">
    <source>
        <dbReference type="Proteomes" id="UP000318336"/>
    </source>
</evidence>
<dbReference type="InterPro" id="IPR000086">
    <property type="entry name" value="NUDIX_hydrolase_dom"/>
</dbReference>
<dbReference type="PANTHER" id="PTHR43736:SF1">
    <property type="entry name" value="DIHYDRONEOPTERIN TRIPHOSPHATE DIPHOSPHATASE"/>
    <property type="match status" value="1"/>
</dbReference>
<evidence type="ECO:0000313" key="3">
    <source>
        <dbReference type="EMBL" id="TQL32398.1"/>
    </source>
</evidence>
<protein>
    <submittedName>
        <fullName evidence="3">8-oxo-dGTP pyrophosphatase MutT (NUDIX family)</fullName>
    </submittedName>
</protein>
<dbReference type="SUPFAM" id="SSF55811">
    <property type="entry name" value="Nudix"/>
    <property type="match status" value="1"/>
</dbReference>
<reference evidence="3 4" key="1">
    <citation type="submission" date="2019-06" db="EMBL/GenBank/DDBJ databases">
        <title>Sequencing the genomes of 1000 actinobacteria strains.</title>
        <authorList>
            <person name="Klenk H.-P."/>
        </authorList>
    </citation>
    <scope>NUCLEOTIDE SEQUENCE [LARGE SCALE GENOMIC DNA]</scope>
    <source>
        <strain evidence="3 4">DSM 24617</strain>
    </source>
</reference>
<dbReference type="PANTHER" id="PTHR43736">
    <property type="entry name" value="ADP-RIBOSE PYROPHOSPHATASE"/>
    <property type="match status" value="1"/>
</dbReference>
<dbReference type="RefSeq" id="WP_236022233.1">
    <property type="nucleotide sequence ID" value="NZ_CAJTBP010000001.1"/>
</dbReference>
<comment type="caution">
    <text evidence="3">The sequence shown here is derived from an EMBL/GenBank/DDBJ whole genome shotgun (WGS) entry which is preliminary data.</text>
</comment>
<proteinExistence type="inferred from homology"/>
<evidence type="ECO:0000256" key="1">
    <source>
        <dbReference type="ARBA" id="ARBA00005582"/>
    </source>
</evidence>
<name>A0A542X986_9MICO</name>
<organism evidence="3 4">
    <name type="scientific">Barrientosiimonas humi</name>
    <dbReference type="NCBI Taxonomy" id="999931"/>
    <lineage>
        <taxon>Bacteria</taxon>
        <taxon>Bacillati</taxon>
        <taxon>Actinomycetota</taxon>
        <taxon>Actinomycetes</taxon>
        <taxon>Micrococcales</taxon>
        <taxon>Dermacoccaceae</taxon>
        <taxon>Barrientosiimonas</taxon>
    </lineage>
</organism>
<evidence type="ECO:0000259" key="2">
    <source>
        <dbReference type="PROSITE" id="PS51462"/>
    </source>
</evidence>
<accession>A0A542X986</accession>
<sequence length="195" mass="21033">MSGAAADVPPGMLALRADAHAALAAWAAPDKRQQSLRLRYLEHLAQEPGGAWRDGPTCHLTAGVMLLDHDERRVLLTLHPKVGLWLQLGGHLEPEDASLRDAALREATEESGIPGIVVSQQPIELHAHELGSGFTRCTEHLDVRYAAWAPDGAEEQISEESDDLAWWPVDALPEASDPDLPHLVAAARAATRPAP</sequence>